<dbReference type="PANTHER" id="PTHR43278:SF3">
    <property type="entry name" value="IRON-SULFUR FLAVOPROTEIN MJ0731"/>
    <property type="match status" value="1"/>
</dbReference>
<dbReference type="GO" id="GO:0016491">
    <property type="term" value="F:oxidoreductase activity"/>
    <property type="evidence" value="ECO:0007669"/>
    <property type="project" value="InterPro"/>
</dbReference>
<name>A0A7G9YHP4_9EURY</name>
<dbReference type="Pfam" id="PF03358">
    <property type="entry name" value="FMN_red"/>
    <property type="match status" value="1"/>
</dbReference>
<dbReference type="InterPro" id="IPR005025">
    <property type="entry name" value="FMN_Rdtase-like_dom"/>
</dbReference>
<dbReference type="SUPFAM" id="SSF52218">
    <property type="entry name" value="Flavoproteins"/>
    <property type="match status" value="1"/>
</dbReference>
<dbReference type="InterPro" id="IPR051796">
    <property type="entry name" value="ISF_SsuE-like"/>
</dbReference>
<evidence type="ECO:0000256" key="2">
    <source>
        <dbReference type="ARBA" id="ARBA00001966"/>
    </source>
</evidence>
<dbReference type="EMBL" id="MT631265">
    <property type="protein sequence ID" value="QNO47528.1"/>
    <property type="molecule type" value="Genomic_DNA"/>
</dbReference>
<evidence type="ECO:0000259" key="6">
    <source>
        <dbReference type="Pfam" id="PF03358"/>
    </source>
</evidence>
<protein>
    <submittedName>
        <fullName evidence="7">Iron-sulfur flavoprotein</fullName>
    </submittedName>
</protein>
<evidence type="ECO:0000256" key="4">
    <source>
        <dbReference type="ARBA" id="ARBA00022643"/>
    </source>
</evidence>
<evidence type="ECO:0000256" key="3">
    <source>
        <dbReference type="ARBA" id="ARBA00022630"/>
    </source>
</evidence>
<keyword evidence="3" id="KW-0285">Flavoprotein</keyword>
<proteinExistence type="inferred from homology"/>
<keyword evidence="4" id="KW-0288">FMN</keyword>
<comment type="similarity">
    <text evidence="5">Belongs to the SsuE family. Isf subfamily.</text>
</comment>
<comment type="cofactor">
    <cofactor evidence="2">
        <name>[4Fe-4S] cluster</name>
        <dbReference type="ChEBI" id="CHEBI:49883"/>
    </cofactor>
</comment>
<dbReference type="Gene3D" id="3.40.50.360">
    <property type="match status" value="1"/>
</dbReference>
<organism evidence="7">
    <name type="scientific">Candidatus Methanogaster sp. ANME-2c ERB4</name>
    <dbReference type="NCBI Taxonomy" id="2759911"/>
    <lineage>
        <taxon>Archaea</taxon>
        <taxon>Methanobacteriati</taxon>
        <taxon>Methanobacteriota</taxon>
        <taxon>Stenosarchaea group</taxon>
        <taxon>Methanomicrobia</taxon>
        <taxon>Methanosarcinales</taxon>
        <taxon>ANME-2 cluster</taxon>
        <taxon>Candidatus Methanogasteraceae</taxon>
        <taxon>Candidatus Methanogaster</taxon>
    </lineage>
</organism>
<reference evidence="7" key="1">
    <citation type="submission" date="2020-06" db="EMBL/GenBank/DDBJ databases">
        <title>Unique genomic features of the anaerobic methanotrophic archaea.</title>
        <authorList>
            <person name="Chadwick G.L."/>
            <person name="Skennerton C.T."/>
            <person name="Laso-Perez R."/>
            <person name="Leu A.O."/>
            <person name="Speth D.R."/>
            <person name="Yu H."/>
            <person name="Morgan-Lang C."/>
            <person name="Hatzenpichler R."/>
            <person name="Goudeau D."/>
            <person name="Malmstrom R."/>
            <person name="Brazelton W.J."/>
            <person name="Woyke T."/>
            <person name="Hallam S.J."/>
            <person name="Tyson G.W."/>
            <person name="Wegener G."/>
            <person name="Boetius A."/>
            <person name="Orphan V."/>
        </authorList>
    </citation>
    <scope>NUCLEOTIDE SEQUENCE</scope>
</reference>
<gene>
    <name evidence="7" type="ORF">GGGHDLIA_00018</name>
</gene>
<comment type="cofactor">
    <cofactor evidence="1">
        <name>FMN</name>
        <dbReference type="ChEBI" id="CHEBI:58210"/>
    </cofactor>
</comment>
<accession>A0A7G9YHP4</accession>
<dbReference type="InterPro" id="IPR029039">
    <property type="entry name" value="Flavoprotein-like_sf"/>
</dbReference>
<feature type="domain" description="NADPH-dependent FMN reductase-like" evidence="6">
    <location>
        <begin position="5"/>
        <end position="160"/>
    </location>
</feature>
<dbReference type="PANTHER" id="PTHR43278">
    <property type="entry name" value="NAD(P)H-DEPENDENT FMN-CONTAINING OXIDOREDUCTASE YWQN-RELATED"/>
    <property type="match status" value="1"/>
</dbReference>
<sequence length="208" mass="22447">MRTINLLGISGSPRLASTDQVVKDALDYASQKHGAQTEYITLHKRTIGFCTHCDFCVRKREGCIQKDGMEEIYKKLLWADAVLIGTPVYQGNLSGQTKTMLDRFRALVSKDPAALRNKAGAAAAVGGDRIGGQELAIRSILDFYVISEMIPVGGGSFGANLGGTFWSRDKGAEGVSTDADGIRSMRRTIDRLISVSGMVKESRGDVDA</sequence>
<dbReference type="AlphaFoldDB" id="A0A7G9YHP4"/>
<evidence type="ECO:0000256" key="5">
    <source>
        <dbReference type="ARBA" id="ARBA00038292"/>
    </source>
</evidence>
<evidence type="ECO:0000313" key="7">
    <source>
        <dbReference type="EMBL" id="QNO47528.1"/>
    </source>
</evidence>
<evidence type="ECO:0000256" key="1">
    <source>
        <dbReference type="ARBA" id="ARBA00001917"/>
    </source>
</evidence>